<protein>
    <submittedName>
        <fullName evidence="1">Uncharacterized protein</fullName>
    </submittedName>
</protein>
<reference evidence="1 2" key="1">
    <citation type="submission" date="2009-01" db="EMBL/GenBank/DDBJ databases">
        <title>Complete sequence of Clostridium cellulolyticum H10.</title>
        <authorList>
            <consortium name="US DOE Joint Genome Institute"/>
            <person name="Lucas S."/>
            <person name="Copeland A."/>
            <person name="Lapidus A."/>
            <person name="Glavina del Rio T."/>
            <person name="Dalin E."/>
            <person name="Tice H."/>
            <person name="Bruce D."/>
            <person name="Goodwin L."/>
            <person name="Pitluck S."/>
            <person name="Chertkov O."/>
            <person name="Saunders E."/>
            <person name="Brettin T."/>
            <person name="Detter J.C."/>
            <person name="Han C."/>
            <person name="Larimer F."/>
            <person name="Land M."/>
            <person name="Hauser L."/>
            <person name="Kyrpides N."/>
            <person name="Ivanova N."/>
            <person name="Zhou J."/>
            <person name="Richardson P."/>
        </authorList>
    </citation>
    <scope>NUCLEOTIDE SEQUENCE [LARGE SCALE GENOMIC DNA]</scope>
    <source>
        <strain evidence="2">ATCC 35319 / DSM 5812 / JCM 6584 / H10</strain>
    </source>
</reference>
<accession>B8I0B4</accession>
<evidence type="ECO:0000313" key="1">
    <source>
        <dbReference type="EMBL" id="ACL77440.1"/>
    </source>
</evidence>
<dbReference type="EMBL" id="CP001348">
    <property type="protein sequence ID" value="ACL77440.1"/>
    <property type="molecule type" value="Genomic_DNA"/>
</dbReference>
<evidence type="ECO:0000313" key="2">
    <source>
        <dbReference type="Proteomes" id="UP000001349"/>
    </source>
</evidence>
<organism evidence="1 2">
    <name type="scientific">Ruminiclostridium cellulolyticum (strain ATCC 35319 / DSM 5812 / JCM 6584 / H10)</name>
    <name type="common">Clostridium cellulolyticum</name>
    <dbReference type="NCBI Taxonomy" id="394503"/>
    <lineage>
        <taxon>Bacteria</taxon>
        <taxon>Bacillati</taxon>
        <taxon>Bacillota</taxon>
        <taxon>Clostridia</taxon>
        <taxon>Eubacteriales</taxon>
        <taxon>Oscillospiraceae</taxon>
        <taxon>Ruminiclostridium</taxon>
    </lineage>
</organism>
<gene>
    <name evidence="1" type="ordered locus">Ccel_3149</name>
</gene>
<dbReference type="AlphaFoldDB" id="B8I0B4"/>
<keyword evidence="2" id="KW-1185">Reference proteome</keyword>
<proteinExistence type="predicted"/>
<dbReference type="KEGG" id="cce:Ccel_3149"/>
<dbReference type="Proteomes" id="UP000001349">
    <property type="component" value="Chromosome"/>
</dbReference>
<dbReference type="STRING" id="394503.Ccel_3149"/>
<dbReference type="HOGENOM" id="CLU_1710045_0_0_9"/>
<dbReference type="RefSeq" id="WP_015926498.1">
    <property type="nucleotide sequence ID" value="NC_011898.1"/>
</dbReference>
<name>B8I0B4_RUMCH</name>
<sequence>MNNAAYCPACGTTEFKNENGKPSCTKCGRIVTEEEIAADIKKRFEELNTKEKMYALNEDSVAEYIAATSKIEALDYCEDLWGKDVVEQYFNEFKEENPSGTYEDFIEDFVREMPEDEEFSLWNDDIGKVIVKTIGEFLKDITEFPSHFACSEY</sequence>
<dbReference type="SUPFAM" id="SSF57783">
    <property type="entry name" value="Zinc beta-ribbon"/>
    <property type="match status" value="1"/>
</dbReference>
<dbReference type="OrthoDB" id="2658806at2"/>